<dbReference type="Pfam" id="PF06067">
    <property type="entry name" value="DUF932"/>
    <property type="match status" value="1"/>
</dbReference>
<evidence type="ECO:0000313" key="2">
    <source>
        <dbReference type="EMBL" id="QJH94882.1"/>
    </source>
</evidence>
<dbReference type="AlphaFoldDB" id="A0A6H1ZBZ9"/>
<dbReference type="EMBL" id="MT143980">
    <property type="protein sequence ID" value="QJA44795.1"/>
    <property type="molecule type" value="Genomic_DNA"/>
</dbReference>
<organism evidence="1">
    <name type="scientific">viral metagenome</name>
    <dbReference type="NCBI Taxonomy" id="1070528"/>
    <lineage>
        <taxon>unclassified sequences</taxon>
        <taxon>metagenomes</taxon>
        <taxon>organismal metagenomes</taxon>
    </lineage>
</organism>
<accession>A0A6H1ZBZ9</accession>
<proteinExistence type="predicted"/>
<dbReference type="InterPro" id="IPR026325">
    <property type="entry name" value="DUF932"/>
</dbReference>
<protein>
    <recommendedName>
        <fullName evidence="3">DUF932 domain-containing protein</fullName>
    </recommendedName>
</protein>
<name>A0A6H1ZBZ9_9ZZZZ</name>
<sequence length="345" mass="36633">MAHQWDRGVLNASSWHELEEIGTMATAEDMIRHGDRSGALPVELQKVELFDSTGLLAPVWGTKALYETHDPRIVGAVGSRYRATQAGETRDLIRAACDAGAQPTGVMSLREGARVVMTFDVGSSNGLRTNLVVSDAYDGSLRLDCGFSTVRVVCANTLAAAERMSGNDWARLRHTASLEQKVILLGDAVGQAIASGSKVKDTYEAALGTSLHRDDAGAIFDKLFPAAPDDAPLRQKTIAQNRRNDATAAMALPCNDEGATVATLWNAATFIVDRRADGSPRPIRGGEALDSMLFGSRGQRVAEIQSLIEIVMADGSIQSVPFSDASAMGVDSSQLGASILASMLD</sequence>
<dbReference type="EMBL" id="MT144608">
    <property type="protein sequence ID" value="QJH94882.1"/>
    <property type="molecule type" value="Genomic_DNA"/>
</dbReference>
<reference evidence="1" key="1">
    <citation type="submission" date="2020-03" db="EMBL/GenBank/DDBJ databases">
        <title>The deep terrestrial virosphere.</title>
        <authorList>
            <person name="Holmfeldt K."/>
            <person name="Nilsson E."/>
            <person name="Simone D."/>
            <person name="Lopez-Fernandez M."/>
            <person name="Wu X."/>
            <person name="de Brujin I."/>
            <person name="Lundin D."/>
            <person name="Andersson A."/>
            <person name="Bertilsson S."/>
            <person name="Dopson M."/>
        </authorList>
    </citation>
    <scope>NUCLEOTIDE SEQUENCE</scope>
    <source>
        <strain evidence="1">TM448A00147</strain>
        <strain evidence="2">TM448B00305</strain>
    </source>
</reference>
<gene>
    <name evidence="1" type="ORF">TM448A00147_0054</name>
    <name evidence="2" type="ORF">TM448B00305_0003</name>
</gene>
<evidence type="ECO:0000313" key="1">
    <source>
        <dbReference type="EMBL" id="QJA44795.1"/>
    </source>
</evidence>
<evidence type="ECO:0008006" key="3">
    <source>
        <dbReference type="Google" id="ProtNLM"/>
    </source>
</evidence>